<evidence type="ECO:0000313" key="2">
    <source>
        <dbReference type="Proteomes" id="UP001552299"/>
    </source>
</evidence>
<accession>A0ABD0VR75</accession>
<dbReference type="EMBL" id="JANQDX010000005">
    <property type="protein sequence ID" value="KAL0924913.1"/>
    <property type="molecule type" value="Genomic_DNA"/>
</dbReference>
<dbReference type="AlphaFoldDB" id="A0ABD0VR75"/>
<dbReference type="Proteomes" id="UP001552299">
    <property type="component" value="Unassembled WGS sequence"/>
</dbReference>
<protein>
    <submittedName>
        <fullName evidence="1">Uncharacterized protein</fullName>
    </submittedName>
</protein>
<reference evidence="1 2" key="1">
    <citation type="journal article" date="2024" name="Plant Biotechnol. J.">
        <title>Dendrobium thyrsiflorum genome and its molecular insights into genes involved in important horticultural traits.</title>
        <authorList>
            <person name="Chen B."/>
            <person name="Wang J.Y."/>
            <person name="Zheng P.J."/>
            <person name="Li K.L."/>
            <person name="Liang Y.M."/>
            <person name="Chen X.F."/>
            <person name="Zhang C."/>
            <person name="Zhao X."/>
            <person name="He X."/>
            <person name="Zhang G.Q."/>
            <person name="Liu Z.J."/>
            <person name="Xu Q."/>
        </authorList>
    </citation>
    <scope>NUCLEOTIDE SEQUENCE [LARGE SCALE GENOMIC DNA]</scope>
    <source>
        <strain evidence="1">GZMU011</strain>
    </source>
</reference>
<organism evidence="1 2">
    <name type="scientific">Dendrobium thyrsiflorum</name>
    <name type="common">Pinecone-like raceme dendrobium</name>
    <name type="synonym">Orchid</name>
    <dbReference type="NCBI Taxonomy" id="117978"/>
    <lineage>
        <taxon>Eukaryota</taxon>
        <taxon>Viridiplantae</taxon>
        <taxon>Streptophyta</taxon>
        <taxon>Embryophyta</taxon>
        <taxon>Tracheophyta</taxon>
        <taxon>Spermatophyta</taxon>
        <taxon>Magnoliopsida</taxon>
        <taxon>Liliopsida</taxon>
        <taxon>Asparagales</taxon>
        <taxon>Orchidaceae</taxon>
        <taxon>Epidendroideae</taxon>
        <taxon>Malaxideae</taxon>
        <taxon>Dendrobiinae</taxon>
        <taxon>Dendrobium</taxon>
    </lineage>
</organism>
<name>A0ABD0VR75_DENTH</name>
<comment type="caution">
    <text evidence="1">The sequence shown here is derived from an EMBL/GenBank/DDBJ whole genome shotgun (WGS) entry which is preliminary data.</text>
</comment>
<keyword evidence="2" id="KW-1185">Reference proteome</keyword>
<proteinExistence type="predicted"/>
<sequence length="118" mass="13561">MEQLNKKGFTGVQKLRMGSHFRDFSKEKCHLTQPGNWTGRLIFSCLKSDVNRCPDGSTVVVRWKYVVGWQPDRSLMSISGPAKLRHQAVFRRYSGRWSRRSEEARAISDLSLTSLPFA</sequence>
<evidence type="ECO:0000313" key="1">
    <source>
        <dbReference type="EMBL" id="KAL0924913.1"/>
    </source>
</evidence>
<gene>
    <name evidence="1" type="ORF">M5K25_005773</name>
</gene>